<accession>A0ABT7HKX5</accession>
<dbReference type="RefSeq" id="WP_285153571.1">
    <property type="nucleotide sequence ID" value="NZ_JASSPP010000014.1"/>
</dbReference>
<organism evidence="1 2">
    <name type="scientific">Sneathia sanguinegens</name>
    <dbReference type="NCBI Taxonomy" id="40543"/>
    <lineage>
        <taxon>Bacteria</taxon>
        <taxon>Fusobacteriati</taxon>
        <taxon>Fusobacteriota</taxon>
        <taxon>Fusobacteriia</taxon>
        <taxon>Fusobacteriales</taxon>
        <taxon>Leptotrichiaceae</taxon>
        <taxon>Sneathia</taxon>
    </lineage>
</organism>
<proteinExistence type="predicted"/>
<evidence type="ECO:0000313" key="1">
    <source>
        <dbReference type="EMBL" id="MDK9581188.1"/>
    </source>
</evidence>
<name>A0ABT7HKX5_9FUSO</name>
<keyword evidence="2" id="KW-1185">Reference proteome</keyword>
<sequence length="95" mass="11367">MSNYKYINNGFNPKLIKNVSLVGKYDMPLIKKEDIEGIGNFIPFDKRNKCKDKNGIVHFYIYDDVFKQIINNPEKYKNELMRFKASYKSRFFNLL</sequence>
<dbReference type="EMBL" id="JASSPP010000014">
    <property type="protein sequence ID" value="MDK9581188.1"/>
    <property type="molecule type" value="Genomic_DNA"/>
</dbReference>
<dbReference type="InterPro" id="IPR025530">
    <property type="entry name" value="DUF4417"/>
</dbReference>
<evidence type="ECO:0000313" key="2">
    <source>
        <dbReference type="Proteomes" id="UP001225134"/>
    </source>
</evidence>
<dbReference type="Pfam" id="PF14386">
    <property type="entry name" value="DUF4417"/>
    <property type="match status" value="1"/>
</dbReference>
<gene>
    <name evidence="1" type="ORF">QQA45_06810</name>
</gene>
<reference evidence="1 2" key="1">
    <citation type="submission" date="2023-06" db="EMBL/GenBank/DDBJ databases">
        <title>Antibody response to the Sneathia vaginalis cytopathogenic toxin A during pregnancy.</title>
        <authorList>
            <person name="Mccoy Z.T."/>
            <person name="Serrano M.G."/>
            <person name="Spaine K."/>
            <person name="Edwards D.J."/>
            <person name="Buck G.A."/>
            <person name="Jefferson K."/>
        </authorList>
    </citation>
    <scope>NUCLEOTIDE SEQUENCE [LARGE SCALE GENOMIC DNA]</scope>
    <source>
        <strain evidence="1 2">CCUG 42621</strain>
    </source>
</reference>
<comment type="caution">
    <text evidence="1">The sequence shown here is derived from an EMBL/GenBank/DDBJ whole genome shotgun (WGS) entry which is preliminary data.</text>
</comment>
<dbReference type="Proteomes" id="UP001225134">
    <property type="component" value="Unassembled WGS sequence"/>
</dbReference>
<protein>
    <submittedName>
        <fullName evidence="1">DUF4417 domain-containing protein</fullName>
    </submittedName>
</protein>